<dbReference type="InterPro" id="IPR029066">
    <property type="entry name" value="PLP-binding_barrel"/>
</dbReference>
<evidence type="ECO:0000313" key="11">
    <source>
        <dbReference type="EMBL" id="ABC21201.1"/>
    </source>
</evidence>
<proteinExistence type="inferred from homology"/>
<feature type="binding site" evidence="5">
    <location>
        <position position="375"/>
    </location>
    <ligand>
        <name>substrate</name>
    </ligand>
</feature>
<dbReference type="PATRIC" id="fig|269796.9.peg.452"/>
<feature type="binding site" evidence="5">
    <location>
        <begin position="275"/>
        <end position="278"/>
    </location>
    <ligand>
        <name>pyridoxal 5'-phosphate</name>
        <dbReference type="ChEBI" id="CHEBI:597326"/>
    </ligand>
</feature>
<dbReference type="HAMAP" id="MF_02120">
    <property type="entry name" value="LysA"/>
    <property type="match status" value="1"/>
</dbReference>
<keyword evidence="4 5" id="KW-0456">Lyase</keyword>
<dbReference type="PRINTS" id="PR01181">
    <property type="entry name" value="DAPDCRBXLASE"/>
</dbReference>
<feature type="binding site" evidence="5">
    <location>
        <position position="239"/>
    </location>
    <ligand>
        <name>pyridoxal 5'-phosphate</name>
        <dbReference type="ChEBI" id="CHEBI:597326"/>
    </ligand>
</feature>
<dbReference type="SUPFAM" id="SSF51419">
    <property type="entry name" value="PLP-binding barrel"/>
    <property type="match status" value="1"/>
</dbReference>
<dbReference type="EnsemblBacteria" id="ABC21201">
    <property type="protein sequence ID" value="ABC21201"/>
    <property type="gene ID" value="Rru_A0396"/>
</dbReference>
<dbReference type="eggNOG" id="COG0019">
    <property type="taxonomic scope" value="Bacteria"/>
</dbReference>
<dbReference type="PANTHER" id="PTHR43727:SF2">
    <property type="entry name" value="GROUP IV DECARBOXYLASE"/>
    <property type="match status" value="1"/>
</dbReference>
<dbReference type="EMBL" id="CP000230">
    <property type="protein sequence ID" value="ABC21201.1"/>
    <property type="molecule type" value="Genomic_DNA"/>
</dbReference>
<feature type="binding site" evidence="5">
    <location>
        <position position="318"/>
    </location>
    <ligand>
        <name>substrate</name>
    </ligand>
</feature>
<dbReference type="SUPFAM" id="SSF50621">
    <property type="entry name" value="Alanine racemase C-terminal domain-like"/>
    <property type="match status" value="1"/>
</dbReference>
<comment type="similarity">
    <text evidence="5">Belongs to the Orn/Lys/Arg decarboxylase class-II family. LysA subfamily.</text>
</comment>
<comment type="function">
    <text evidence="5">Specifically catalyzes the decarboxylation of meso-diaminopimelate (meso-DAP) to L-lysine.</text>
</comment>
<dbReference type="HOGENOM" id="CLU_026444_0_0_5"/>
<comment type="subunit">
    <text evidence="5">Homodimer.</text>
</comment>
<dbReference type="InterPro" id="IPR000183">
    <property type="entry name" value="Orn/DAP/Arg_de-COase"/>
</dbReference>
<comment type="cofactor">
    <cofactor evidence="1 5 7 8">
        <name>pyridoxal 5'-phosphate</name>
        <dbReference type="ChEBI" id="CHEBI:597326"/>
    </cofactor>
</comment>
<feature type="domain" description="Orn/DAP/Arg decarboxylase 2 C-terminal" evidence="9">
    <location>
        <begin position="29"/>
        <end position="373"/>
    </location>
</feature>
<dbReference type="PANTHER" id="PTHR43727">
    <property type="entry name" value="DIAMINOPIMELATE DECARBOXYLASE"/>
    <property type="match status" value="1"/>
</dbReference>
<keyword evidence="2 5" id="KW-0210">Decarboxylase</keyword>
<dbReference type="GO" id="GO:0008836">
    <property type="term" value="F:diaminopimelate decarboxylase activity"/>
    <property type="evidence" value="ECO:0007669"/>
    <property type="project" value="UniProtKB-UniRule"/>
</dbReference>
<feature type="modified residue" description="N6-(pyridoxal phosphate)lysine" evidence="5 7">
    <location>
        <position position="60"/>
    </location>
</feature>
<evidence type="ECO:0000256" key="6">
    <source>
        <dbReference type="NCBIfam" id="TIGR01048"/>
    </source>
</evidence>
<keyword evidence="5 8" id="KW-0457">Lysine biosynthesis</keyword>
<evidence type="ECO:0000256" key="3">
    <source>
        <dbReference type="ARBA" id="ARBA00022898"/>
    </source>
</evidence>
<dbReference type="EC" id="4.1.1.20" evidence="5 6"/>
<dbReference type="GO" id="GO:0030170">
    <property type="term" value="F:pyridoxal phosphate binding"/>
    <property type="evidence" value="ECO:0007669"/>
    <property type="project" value="UniProtKB-UniRule"/>
</dbReference>
<dbReference type="PRINTS" id="PR01179">
    <property type="entry name" value="ODADCRBXLASE"/>
</dbReference>
<dbReference type="NCBIfam" id="TIGR01048">
    <property type="entry name" value="lysA"/>
    <property type="match status" value="1"/>
</dbReference>
<dbReference type="GO" id="GO:0009089">
    <property type="term" value="P:lysine biosynthetic process via diaminopimelate"/>
    <property type="evidence" value="ECO:0007669"/>
    <property type="project" value="UniProtKB-UniRule"/>
</dbReference>
<evidence type="ECO:0000313" key="12">
    <source>
        <dbReference type="Proteomes" id="UP000001929"/>
    </source>
</evidence>
<protein>
    <recommendedName>
        <fullName evidence="5 6">Diaminopimelate decarboxylase</fullName>
        <shortName evidence="5">DAP decarboxylase</shortName>
        <shortName evidence="5">DAPDC</shortName>
        <ecNumber evidence="5 6">4.1.1.20</ecNumber>
    </recommendedName>
</protein>
<sequence>MDYFSYRNGQLHAEDVALAAIAEAVGTPFYVYSAATLERHFRVFSDAFAGQPITLCFATKTNGNKAVLALLAGLGAGADVVSQGEMEHALAAGVPAGRIVFSGVAKTKAEMAAALEAGIFQINVESEPELEALSEVAQALGKTAPVALRINPDVAAATHDKIATGRKENKFGIDWTVAPAIFAKAAGLPGIAVKGVAVHIGSQILDLDPFRRAFERLRELVLALRADGIALERVDLGGGLGIPYHRDDPASPPPAEYAALARRIFGDLGVHLVAEPGRLIAGNAGMLVSRVVYRKQGETRTFLILDAGFNDLIRPAMYDAFHDILPVTAAAENAVLTPVDVVGPICESGDIFARQRPLPPIAAGDLVAFATAGAYGASMSSTYNGRPLVPEVMVSGDRFAVVRRRPSVAEMTALESVPPWLAKQA</sequence>
<dbReference type="InterPro" id="IPR002986">
    <property type="entry name" value="DAP_deCOOHase_LysA"/>
</dbReference>
<dbReference type="STRING" id="269796.Rru_A0396"/>
<evidence type="ECO:0000256" key="8">
    <source>
        <dbReference type="RuleBase" id="RU003738"/>
    </source>
</evidence>
<comment type="catalytic activity">
    <reaction evidence="5 8">
        <text>meso-2,6-diaminopimelate + H(+) = L-lysine + CO2</text>
        <dbReference type="Rhea" id="RHEA:15101"/>
        <dbReference type="ChEBI" id="CHEBI:15378"/>
        <dbReference type="ChEBI" id="CHEBI:16526"/>
        <dbReference type="ChEBI" id="CHEBI:32551"/>
        <dbReference type="ChEBI" id="CHEBI:57791"/>
        <dbReference type="EC" id="4.1.1.20"/>
    </reaction>
</comment>
<feature type="binding site" evidence="5">
    <location>
        <position position="314"/>
    </location>
    <ligand>
        <name>substrate</name>
    </ligand>
</feature>
<comment type="pathway">
    <text evidence="5 8">Amino-acid biosynthesis; L-lysine biosynthesis via DAP pathway; L-lysine from DL-2,6-diaminopimelate: step 1/1.</text>
</comment>
<feature type="domain" description="Orn/DAP/Arg decarboxylase 2 N-terminal" evidence="10">
    <location>
        <begin position="35"/>
        <end position="281"/>
    </location>
</feature>
<dbReference type="RefSeq" id="WP_011388155.1">
    <property type="nucleotide sequence ID" value="NC_007643.1"/>
</dbReference>
<dbReference type="Pfam" id="PF00278">
    <property type="entry name" value="Orn_DAP_Arg_deC"/>
    <property type="match status" value="1"/>
</dbReference>
<evidence type="ECO:0000256" key="1">
    <source>
        <dbReference type="ARBA" id="ARBA00001933"/>
    </source>
</evidence>
<evidence type="ECO:0000256" key="2">
    <source>
        <dbReference type="ARBA" id="ARBA00022793"/>
    </source>
</evidence>
<name>Q2RXE4_RHORT</name>
<gene>
    <name evidence="5" type="primary">lysA</name>
    <name evidence="11" type="ordered locus">Rru_A0396</name>
</gene>
<dbReference type="UniPathway" id="UPA00034">
    <property type="reaction ID" value="UER00027"/>
</dbReference>
<keyword evidence="5" id="KW-0028">Amino-acid biosynthesis</keyword>
<dbReference type="Pfam" id="PF02784">
    <property type="entry name" value="Orn_Arg_deC_N"/>
    <property type="match status" value="1"/>
</dbReference>
<dbReference type="PhylomeDB" id="Q2RXE4"/>
<dbReference type="Proteomes" id="UP000001929">
    <property type="component" value="Chromosome"/>
</dbReference>
<dbReference type="FunFam" id="3.20.20.10:FF:000003">
    <property type="entry name" value="Diaminopimelate decarboxylase"/>
    <property type="match status" value="1"/>
</dbReference>
<keyword evidence="3 5" id="KW-0663">Pyridoxal phosphate</keyword>
<dbReference type="CDD" id="cd06828">
    <property type="entry name" value="PLPDE_III_DapDC"/>
    <property type="match status" value="1"/>
</dbReference>
<accession>Q2RXE4</accession>
<feature type="binding site" evidence="5">
    <location>
        <position position="347"/>
    </location>
    <ligand>
        <name>substrate</name>
    </ligand>
</feature>
<dbReference type="Gene3D" id="2.40.37.10">
    <property type="entry name" value="Lyase, Ornithine Decarboxylase, Chain A, domain 1"/>
    <property type="match status" value="1"/>
</dbReference>
<keyword evidence="12" id="KW-1185">Reference proteome</keyword>
<dbReference type="AlphaFoldDB" id="Q2RXE4"/>
<organism evidence="11 12">
    <name type="scientific">Rhodospirillum rubrum (strain ATCC 11170 / ATH 1.1.1 / DSM 467 / LMG 4362 / NCIMB 8255 / S1)</name>
    <dbReference type="NCBI Taxonomy" id="269796"/>
    <lineage>
        <taxon>Bacteria</taxon>
        <taxon>Pseudomonadati</taxon>
        <taxon>Pseudomonadota</taxon>
        <taxon>Alphaproteobacteria</taxon>
        <taxon>Rhodospirillales</taxon>
        <taxon>Rhodospirillaceae</taxon>
        <taxon>Rhodospirillum</taxon>
    </lineage>
</organism>
<feature type="binding site" evidence="5">
    <location>
        <position position="278"/>
    </location>
    <ligand>
        <name>substrate</name>
    </ligand>
</feature>
<dbReference type="InterPro" id="IPR009006">
    <property type="entry name" value="Ala_racemase/Decarboxylase_C"/>
</dbReference>
<reference evidence="11 12" key="1">
    <citation type="journal article" date="2011" name="Stand. Genomic Sci.">
        <title>Complete genome sequence of Rhodospirillum rubrum type strain (S1).</title>
        <authorList>
            <person name="Munk A.C."/>
            <person name="Copeland A."/>
            <person name="Lucas S."/>
            <person name="Lapidus A."/>
            <person name="Del Rio T.G."/>
            <person name="Barry K."/>
            <person name="Detter J.C."/>
            <person name="Hammon N."/>
            <person name="Israni S."/>
            <person name="Pitluck S."/>
            <person name="Brettin T."/>
            <person name="Bruce D."/>
            <person name="Han C."/>
            <person name="Tapia R."/>
            <person name="Gilna P."/>
            <person name="Schmutz J."/>
            <person name="Larimer F."/>
            <person name="Land M."/>
            <person name="Kyrpides N.C."/>
            <person name="Mavromatis K."/>
            <person name="Richardson P."/>
            <person name="Rohde M."/>
            <person name="Goker M."/>
            <person name="Klenk H.P."/>
            <person name="Zhang Y."/>
            <person name="Roberts G.P."/>
            <person name="Reslewic S."/>
            <person name="Schwartz D.C."/>
        </authorList>
    </citation>
    <scope>NUCLEOTIDE SEQUENCE [LARGE SCALE GENOMIC DNA]</scope>
    <source>
        <strain evidence="12">ATCC 11170 / ATH 1.1.1 / DSM 467 / LMG 4362 / NCIMB 8255 / S1</strain>
    </source>
</reference>
<dbReference type="InterPro" id="IPR022644">
    <property type="entry name" value="De-COase2_N"/>
</dbReference>
<evidence type="ECO:0000256" key="4">
    <source>
        <dbReference type="ARBA" id="ARBA00023239"/>
    </source>
</evidence>
<evidence type="ECO:0000256" key="5">
    <source>
        <dbReference type="HAMAP-Rule" id="MF_02120"/>
    </source>
</evidence>
<evidence type="ECO:0000259" key="10">
    <source>
        <dbReference type="Pfam" id="PF02784"/>
    </source>
</evidence>
<dbReference type="InterPro" id="IPR022643">
    <property type="entry name" value="De-COase2_C"/>
</dbReference>
<dbReference type="KEGG" id="rru:Rru_A0396"/>
<dbReference type="Gene3D" id="3.20.20.10">
    <property type="entry name" value="Alanine racemase"/>
    <property type="match status" value="1"/>
</dbReference>
<evidence type="ECO:0000259" key="9">
    <source>
        <dbReference type="Pfam" id="PF00278"/>
    </source>
</evidence>
<evidence type="ECO:0000256" key="7">
    <source>
        <dbReference type="PIRSR" id="PIRSR600183-50"/>
    </source>
</evidence>
<feature type="binding site" evidence="5">
    <location>
        <position position="375"/>
    </location>
    <ligand>
        <name>pyridoxal 5'-phosphate</name>
        <dbReference type="ChEBI" id="CHEBI:597326"/>
    </ligand>
</feature>
<feature type="active site" description="Proton donor" evidence="7">
    <location>
        <position position="346"/>
    </location>
</feature>